<dbReference type="InterPro" id="IPR011989">
    <property type="entry name" value="ARM-like"/>
</dbReference>
<dbReference type="GO" id="GO:0097225">
    <property type="term" value="C:sperm midpiece"/>
    <property type="evidence" value="ECO:0007669"/>
    <property type="project" value="TreeGrafter"/>
</dbReference>
<keyword evidence="3" id="KW-1185">Reference proteome</keyword>
<dbReference type="GO" id="GO:0042048">
    <property type="term" value="P:olfactory behavior"/>
    <property type="evidence" value="ECO:0007669"/>
    <property type="project" value="TreeGrafter"/>
</dbReference>
<dbReference type="SUPFAM" id="SSF48371">
    <property type="entry name" value="ARM repeat"/>
    <property type="match status" value="1"/>
</dbReference>
<dbReference type="InterPro" id="IPR048732">
    <property type="entry name" value="CFA69"/>
</dbReference>
<dbReference type="InterPro" id="IPR016024">
    <property type="entry name" value="ARM-type_fold"/>
</dbReference>
<comment type="caution">
    <text evidence="2">The sequence shown here is derived from an EMBL/GenBank/DDBJ whole genome shotgun (WGS) entry which is preliminary data.</text>
</comment>
<dbReference type="PANTHER" id="PTHR14716">
    <property type="entry name" value="CILIA- AND FLAGELLA-ASSOCIATED PROTEIN 69"/>
    <property type="match status" value="1"/>
</dbReference>
<proteinExistence type="predicted"/>
<dbReference type="Proteomes" id="UP001046870">
    <property type="component" value="Chromosome 21"/>
</dbReference>
<dbReference type="GO" id="GO:1990834">
    <property type="term" value="P:response to odorant"/>
    <property type="evidence" value="ECO:0007669"/>
    <property type="project" value="TreeGrafter"/>
</dbReference>
<feature type="domain" description="Cilia- and flagella-associated protein 69 ARM repeats" evidence="1">
    <location>
        <begin position="34"/>
        <end position="751"/>
    </location>
</feature>
<gene>
    <name evidence="2" type="ORF">MATL_G00230710</name>
</gene>
<evidence type="ECO:0000313" key="3">
    <source>
        <dbReference type="Proteomes" id="UP001046870"/>
    </source>
</evidence>
<dbReference type="InterPro" id="IPR048733">
    <property type="entry name" value="CFA69_ARM_dom"/>
</dbReference>
<organism evidence="2 3">
    <name type="scientific">Megalops atlanticus</name>
    <name type="common">Tarpon</name>
    <name type="synonym">Clupea gigantea</name>
    <dbReference type="NCBI Taxonomy" id="7932"/>
    <lineage>
        <taxon>Eukaryota</taxon>
        <taxon>Metazoa</taxon>
        <taxon>Chordata</taxon>
        <taxon>Craniata</taxon>
        <taxon>Vertebrata</taxon>
        <taxon>Euteleostomi</taxon>
        <taxon>Actinopterygii</taxon>
        <taxon>Neopterygii</taxon>
        <taxon>Teleostei</taxon>
        <taxon>Elopiformes</taxon>
        <taxon>Megalopidae</taxon>
        <taxon>Megalops</taxon>
    </lineage>
</organism>
<accession>A0A9D3PDK4</accession>
<dbReference type="AlphaFoldDB" id="A0A9D3PDK4"/>
<sequence length="932" mass="104455">MDPNGQKPLLTVTRLKMRNIEISEGVSPKPTPKMDFSHVIHLLEDPYAATLEERQLFVLKKMLKRCQNGFLLKDIADVFKILNLCVEKAEGRPEYTSVMCDILKICGLPFLKEKSSDEMNYAKIVKESLSQMGYLMRVPSAEVRLQICASIISFFNPKKSKHSVEGSYPISLGYKVQMVEQSGIAEILVLSMALLENQLAIRLQVLQTLQMLSSSSEVNCRKMLKAQGASKICCHMNEPDPSGQVLFRSSEILWNMQEKDCKDEVTSQLSNMDCILSLKDALLNQFLNGFQKYDQQLRNDLLVITSLVAENPKAPLIESGLAKQLILFATFPEIKSHNPLVRNLRLSFNYEDFEMKKLLFNMLVVMSNDLSSLELFREGQVLLALLLHLRPSERPGFQGWNFVQQGELQLHALSTLVSVAPLLPEDYISCQGNTHLLLLLERCTKQDTDVGQGHSSQGNEGKDDRKAQLHLCVRLLRAMASLGNETINQDLCDQGAITQFLEIIMQLELHKEEEDAVTLETQTDIQQILSVLCENDLHRKELFGSGGVEMLVRFLKISPDKFYSGLGHNKLILSTVDCVWSCVVGCDTTEDMFLEKEGAFLLLDLLHLGPSNMHSVVLGTLLELCDNPKTLPHINTWRGEKGLTAAGLLVHVWRQEERELGVRRDPQGTVTDAKTNILSSNQEEDQTVPLPADRPTAAVMDVSDHLHAKIFSIFCKIGFEDLPGLTAEDYVSLTSISRYLDFKVIEGWEEIARELAAEGMRPVTPDKEALEAITKMAEDTAKIVATQQTDMIESQQQEDAREEQLLYTEISSNRKHQELTAKSWEHFVAKTSNHKVLVESKKLQEKSINSSRSKVKNEESVFHSTQIAGLHTTHFCGRVMAVESTPSHLVGGPLANTELALERVPIQGGALQTHSSAAQDLEHLQLSSVEAK</sequence>
<evidence type="ECO:0000259" key="1">
    <source>
        <dbReference type="Pfam" id="PF21049"/>
    </source>
</evidence>
<name>A0A9D3PDK4_MEGAT</name>
<dbReference type="GO" id="GO:0097730">
    <property type="term" value="C:non-motile cilium"/>
    <property type="evidence" value="ECO:0007669"/>
    <property type="project" value="TreeGrafter"/>
</dbReference>
<dbReference type="OrthoDB" id="191673at2759"/>
<dbReference type="GO" id="GO:1902093">
    <property type="term" value="P:positive regulation of flagellated sperm motility"/>
    <property type="evidence" value="ECO:0007669"/>
    <property type="project" value="TreeGrafter"/>
</dbReference>
<dbReference type="Gene3D" id="1.25.10.10">
    <property type="entry name" value="Leucine-rich Repeat Variant"/>
    <property type="match status" value="2"/>
</dbReference>
<dbReference type="Pfam" id="PF21049">
    <property type="entry name" value="CFA69_ARM_rpt"/>
    <property type="match status" value="1"/>
</dbReference>
<protein>
    <recommendedName>
        <fullName evidence="1">Cilia- and flagella-associated protein 69 ARM repeats domain-containing protein</fullName>
    </recommendedName>
</protein>
<dbReference type="EMBL" id="JAFDVH010000021">
    <property type="protein sequence ID" value="KAG7457761.1"/>
    <property type="molecule type" value="Genomic_DNA"/>
</dbReference>
<reference evidence="2" key="1">
    <citation type="submission" date="2021-01" db="EMBL/GenBank/DDBJ databases">
        <authorList>
            <person name="Zahm M."/>
            <person name="Roques C."/>
            <person name="Cabau C."/>
            <person name="Klopp C."/>
            <person name="Donnadieu C."/>
            <person name="Jouanno E."/>
            <person name="Lampietro C."/>
            <person name="Louis A."/>
            <person name="Herpin A."/>
            <person name="Echchiki A."/>
            <person name="Berthelot C."/>
            <person name="Parey E."/>
            <person name="Roest-Crollius H."/>
            <person name="Braasch I."/>
            <person name="Postlethwait J."/>
            <person name="Bobe J."/>
            <person name="Montfort J."/>
            <person name="Bouchez O."/>
            <person name="Begum T."/>
            <person name="Mejri S."/>
            <person name="Adams A."/>
            <person name="Chen W.-J."/>
            <person name="Guiguen Y."/>
        </authorList>
    </citation>
    <scope>NUCLEOTIDE SEQUENCE</scope>
    <source>
        <strain evidence="2">YG-15Mar2019-1</strain>
        <tissue evidence="2">Brain</tissue>
    </source>
</reference>
<evidence type="ECO:0000313" key="2">
    <source>
        <dbReference type="EMBL" id="KAG7457761.1"/>
    </source>
</evidence>
<dbReference type="PANTHER" id="PTHR14716:SF0">
    <property type="entry name" value="CILIA- AND FLAGELLA-ASSOCIATED PROTEIN 69"/>
    <property type="match status" value="1"/>
</dbReference>